<evidence type="ECO:0000313" key="1">
    <source>
        <dbReference type="EMBL" id="KAK8068465.1"/>
    </source>
</evidence>
<reference evidence="1 2" key="1">
    <citation type="submission" date="2023-01" db="EMBL/GenBank/DDBJ databases">
        <title>Analysis of 21 Apiospora genomes using comparative genomics revels a genus with tremendous synthesis potential of carbohydrate active enzymes and secondary metabolites.</title>
        <authorList>
            <person name="Sorensen T."/>
        </authorList>
    </citation>
    <scope>NUCLEOTIDE SEQUENCE [LARGE SCALE GENOMIC DNA]</scope>
    <source>
        <strain evidence="1 2">CBS 83171</strain>
    </source>
</reference>
<sequence length="326" mass="37663">MSLQDLDSQHRNTLDDAISHIIGTQAALETYAQIIDGLPLAHITRNRYKSKHHNEHPIHAHIELRDGAEDIAISMRETFDLTQLSFDSKVLRKPNYSILSRIPLRGLAASMFSFLGFWHSHSIKLVSIFSRKGIRYMTNITPPESVNSIRSVTLWEPTPNPYYRFEVQPTMFAHPFFVAYGLYPYGIADMVGYWAEDRILGGVLLLDRSKEETGDDAVELPNVYFQSSRPARTHFIYQLTDQQQTDLLDFLLSPTRDKDTPSCPLPLSYYHKDNHVTVNPEFAIVESKVYRDPWERPPPSLTRGGRGTRDVQEWTSEAEEVWKRWR</sequence>
<dbReference type="Proteomes" id="UP001446871">
    <property type="component" value="Unassembled WGS sequence"/>
</dbReference>
<name>A0ABR1VE01_9PEZI</name>
<comment type="caution">
    <text evidence="1">The sequence shown here is derived from an EMBL/GenBank/DDBJ whole genome shotgun (WGS) entry which is preliminary data.</text>
</comment>
<proteinExistence type="predicted"/>
<accession>A0ABR1VE01</accession>
<evidence type="ECO:0000313" key="2">
    <source>
        <dbReference type="Proteomes" id="UP001446871"/>
    </source>
</evidence>
<protein>
    <submittedName>
        <fullName evidence="1">Uncharacterized protein</fullName>
    </submittedName>
</protein>
<dbReference type="EMBL" id="JAQQWM010000004">
    <property type="protein sequence ID" value="KAK8068465.1"/>
    <property type="molecule type" value="Genomic_DNA"/>
</dbReference>
<gene>
    <name evidence="1" type="ORF">PG996_007577</name>
</gene>
<organism evidence="1 2">
    <name type="scientific">Apiospora saccharicola</name>
    <dbReference type="NCBI Taxonomy" id="335842"/>
    <lineage>
        <taxon>Eukaryota</taxon>
        <taxon>Fungi</taxon>
        <taxon>Dikarya</taxon>
        <taxon>Ascomycota</taxon>
        <taxon>Pezizomycotina</taxon>
        <taxon>Sordariomycetes</taxon>
        <taxon>Xylariomycetidae</taxon>
        <taxon>Amphisphaeriales</taxon>
        <taxon>Apiosporaceae</taxon>
        <taxon>Apiospora</taxon>
    </lineage>
</organism>
<keyword evidence="2" id="KW-1185">Reference proteome</keyword>